<dbReference type="EMBL" id="JADEXG010000013">
    <property type="protein sequence ID" value="MBE9077165.1"/>
    <property type="molecule type" value="Genomic_DNA"/>
</dbReference>
<protein>
    <submittedName>
        <fullName evidence="1">XisI protein</fullName>
    </submittedName>
</protein>
<dbReference type="Pfam" id="PF08869">
    <property type="entry name" value="XisI"/>
    <property type="match status" value="1"/>
</dbReference>
<dbReference type="RefSeq" id="WP_193905826.1">
    <property type="nucleotide sequence ID" value="NZ_JADEXG010000013.1"/>
</dbReference>
<dbReference type="InterPro" id="IPR035943">
    <property type="entry name" value="XisI-like_sf"/>
</dbReference>
<organism evidence="1 2">
    <name type="scientific">Vasconcelosia minhoensis LEGE 07310</name>
    <dbReference type="NCBI Taxonomy" id="915328"/>
    <lineage>
        <taxon>Bacteria</taxon>
        <taxon>Bacillati</taxon>
        <taxon>Cyanobacteriota</taxon>
        <taxon>Cyanophyceae</taxon>
        <taxon>Nodosilineales</taxon>
        <taxon>Cymatolegaceae</taxon>
        <taxon>Vasconcelosia</taxon>
        <taxon>Vasconcelosia minhoensis</taxon>
    </lineage>
</organism>
<dbReference type="Gene3D" id="3.30.310.110">
    <property type="entry name" value="XisI-like"/>
    <property type="match status" value="1"/>
</dbReference>
<sequence>MDKLNLYRQLIQQSLLERAKLRAPDDPVKSQTVCDHDGDHYQLVNLGWKNSSTRIYGCAIHADIIDGKIWVQRDGTEDAIADQLIEKGVPKQDIVLAYHAPHVRQYTEFAVG</sequence>
<dbReference type="Proteomes" id="UP000636505">
    <property type="component" value="Unassembled WGS sequence"/>
</dbReference>
<reference evidence="1" key="1">
    <citation type="submission" date="2020-10" db="EMBL/GenBank/DDBJ databases">
        <authorList>
            <person name="Castelo-Branco R."/>
            <person name="Eusebio N."/>
            <person name="Adriana R."/>
            <person name="Vieira A."/>
            <person name="Brugerolle De Fraissinette N."/>
            <person name="Rezende De Castro R."/>
            <person name="Schneider M.P."/>
            <person name="Vasconcelos V."/>
            <person name="Leao P.N."/>
        </authorList>
    </citation>
    <scope>NUCLEOTIDE SEQUENCE</scope>
    <source>
        <strain evidence="1">LEGE 07310</strain>
    </source>
</reference>
<accession>A0A8J7DMR2</accession>
<name>A0A8J7DMR2_9CYAN</name>
<dbReference type="SUPFAM" id="SSF143847">
    <property type="entry name" value="XisI-like"/>
    <property type="match status" value="1"/>
</dbReference>
<dbReference type="InterPro" id="IPR014968">
    <property type="entry name" value="XisI"/>
</dbReference>
<proteinExistence type="predicted"/>
<dbReference type="CDD" id="cd16382">
    <property type="entry name" value="XisI-like"/>
    <property type="match status" value="1"/>
</dbReference>
<dbReference type="AlphaFoldDB" id="A0A8J7DMR2"/>
<comment type="caution">
    <text evidence="1">The sequence shown here is derived from an EMBL/GenBank/DDBJ whole genome shotgun (WGS) entry which is preliminary data.</text>
</comment>
<keyword evidence="2" id="KW-1185">Reference proteome</keyword>
<gene>
    <name evidence="1" type="ORF">IQ241_07625</name>
</gene>
<evidence type="ECO:0000313" key="1">
    <source>
        <dbReference type="EMBL" id="MBE9077165.1"/>
    </source>
</evidence>
<evidence type="ECO:0000313" key="2">
    <source>
        <dbReference type="Proteomes" id="UP000636505"/>
    </source>
</evidence>